<proteinExistence type="inferred from homology"/>
<organism evidence="8 9">
    <name type="scientific">Asparagus officinalis</name>
    <name type="common">Garden asparagus</name>
    <dbReference type="NCBI Taxonomy" id="4686"/>
    <lineage>
        <taxon>Eukaryota</taxon>
        <taxon>Viridiplantae</taxon>
        <taxon>Streptophyta</taxon>
        <taxon>Embryophyta</taxon>
        <taxon>Tracheophyta</taxon>
        <taxon>Spermatophyta</taxon>
        <taxon>Magnoliopsida</taxon>
        <taxon>Liliopsida</taxon>
        <taxon>Asparagales</taxon>
        <taxon>Asparagaceae</taxon>
        <taxon>Asparagoideae</taxon>
        <taxon>Asparagus</taxon>
    </lineage>
</organism>
<keyword evidence="3" id="KW-0238">DNA-binding</keyword>
<evidence type="ECO:0000313" key="8">
    <source>
        <dbReference type="EMBL" id="ONK75236.1"/>
    </source>
</evidence>
<feature type="non-terminal residue" evidence="8">
    <location>
        <position position="1"/>
    </location>
</feature>
<dbReference type="PANTHER" id="PTHR32467:SF118">
    <property type="entry name" value="ETHYLENE-RESPONSIVE TRANSCRIPTION FACTOR RAP2-7"/>
    <property type="match status" value="1"/>
</dbReference>
<dbReference type="Gramene" id="ONK75236">
    <property type="protein sequence ID" value="ONK75236"/>
    <property type="gene ID" value="A4U43_C03F14770"/>
</dbReference>
<dbReference type="GO" id="GO:0003677">
    <property type="term" value="F:DNA binding"/>
    <property type="evidence" value="ECO:0007669"/>
    <property type="project" value="UniProtKB-KW"/>
</dbReference>
<evidence type="ECO:0000259" key="7">
    <source>
        <dbReference type="PROSITE" id="PS51032"/>
    </source>
</evidence>
<dbReference type="PROSITE" id="PS51032">
    <property type="entry name" value="AP2_ERF"/>
    <property type="match status" value="1"/>
</dbReference>
<dbReference type="GO" id="GO:0005634">
    <property type="term" value="C:nucleus"/>
    <property type="evidence" value="ECO:0007669"/>
    <property type="project" value="UniProtKB-SubCell"/>
</dbReference>
<dbReference type="Proteomes" id="UP000243459">
    <property type="component" value="Chromosome 3"/>
</dbReference>
<evidence type="ECO:0000256" key="5">
    <source>
        <dbReference type="ARBA" id="ARBA00023242"/>
    </source>
</evidence>
<dbReference type="PANTHER" id="PTHR32467">
    <property type="entry name" value="AP2-LIKE ETHYLENE-RESPONSIVE TRANSCRIPTION FACTOR"/>
    <property type="match status" value="1"/>
</dbReference>
<comment type="subcellular location">
    <subcellularLocation>
        <location evidence="1">Nucleus</location>
    </subcellularLocation>
</comment>
<reference evidence="9" key="1">
    <citation type="journal article" date="2017" name="Nat. Commun.">
        <title>The asparagus genome sheds light on the origin and evolution of a young Y chromosome.</title>
        <authorList>
            <person name="Harkess A."/>
            <person name="Zhou J."/>
            <person name="Xu C."/>
            <person name="Bowers J.E."/>
            <person name="Van der Hulst R."/>
            <person name="Ayyampalayam S."/>
            <person name="Mercati F."/>
            <person name="Riccardi P."/>
            <person name="McKain M.R."/>
            <person name="Kakrana A."/>
            <person name="Tang H."/>
            <person name="Ray J."/>
            <person name="Groenendijk J."/>
            <person name="Arikit S."/>
            <person name="Mathioni S.M."/>
            <person name="Nakano M."/>
            <person name="Shan H."/>
            <person name="Telgmann-Rauber A."/>
            <person name="Kanno A."/>
            <person name="Yue Z."/>
            <person name="Chen H."/>
            <person name="Li W."/>
            <person name="Chen Y."/>
            <person name="Xu X."/>
            <person name="Zhang Y."/>
            <person name="Luo S."/>
            <person name="Chen H."/>
            <person name="Gao J."/>
            <person name="Mao Z."/>
            <person name="Pires J.C."/>
            <person name="Luo M."/>
            <person name="Kudrna D."/>
            <person name="Wing R.A."/>
            <person name="Meyers B.C."/>
            <person name="Yi K."/>
            <person name="Kong H."/>
            <person name="Lavrijsen P."/>
            <person name="Sunseri F."/>
            <person name="Falavigna A."/>
            <person name="Ye Y."/>
            <person name="Leebens-Mack J.H."/>
            <person name="Chen G."/>
        </authorList>
    </citation>
    <scope>NUCLEOTIDE SEQUENCE [LARGE SCALE GENOMIC DNA]</scope>
    <source>
        <strain evidence="9">cv. DH0086</strain>
    </source>
</reference>
<evidence type="ECO:0000256" key="2">
    <source>
        <dbReference type="ARBA" id="ARBA00023015"/>
    </source>
</evidence>
<evidence type="ECO:0000256" key="4">
    <source>
        <dbReference type="ARBA" id="ARBA00023163"/>
    </source>
</evidence>
<evidence type="ECO:0000256" key="1">
    <source>
        <dbReference type="ARBA" id="ARBA00004123"/>
    </source>
</evidence>
<gene>
    <name evidence="8" type="ORF">A4U43_C03F14770</name>
</gene>
<accession>A0A5P1FA19</accession>
<comment type="similarity">
    <text evidence="6">Belongs to the AP2/ERF transcription factor family. AP2 subfamily.</text>
</comment>
<evidence type="ECO:0000256" key="6">
    <source>
        <dbReference type="ARBA" id="ARBA00037973"/>
    </source>
</evidence>
<sequence length="154" mass="17550">FGHLFGSRREIIEEGGFDNAHAVARAYDRAAIKFRGVDADINFNISDYEENLKHMKNLTKEEFVHILRLQINGFAHESLGIESFSKLGDSIYFEETESIPGLYIIQFIPSAFDWKSGSIMITQKIKPINSWEPTLHVTLSILLKEIFSSSPVKE</sequence>
<dbReference type="InterPro" id="IPR001471">
    <property type="entry name" value="AP2/ERF_dom"/>
</dbReference>
<dbReference type="GO" id="GO:0003700">
    <property type="term" value="F:DNA-binding transcription factor activity"/>
    <property type="evidence" value="ECO:0007669"/>
    <property type="project" value="InterPro"/>
</dbReference>
<dbReference type="EMBL" id="CM007383">
    <property type="protein sequence ID" value="ONK75236.1"/>
    <property type="molecule type" value="Genomic_DNA"/>
</dbReference>
<dbReference type="SUPFAM" id="SSF54171">
    <property type="entry name" value="DNA-binding domain"/>
    <property type="match status" value="1"/>
</dbReference>
<dbReference type="Gene3D" id="3.30.730.10">
    <property type="entry name" value="AP2/ERF domain"/>
    <property type="match status" value="1"/>
</dbReference>
<keyword evidence="9" id="KW-1185">Reference proteome</keyword>
<feature type="domain" description="AP2/ERF" evidence="7">
    <location>
        <begin position="1"/>
        <end position="44"/>
    </location>
</feature>
<keyword evidence="2" id="KW-0805">Transcription regulation</keyword>
<dbReference type="AlphaFoldDB" id="A0A5P1FA19"/>
<keyword evidence="5" id="KW-0539">Nucleus</keyword>
<dbReference type="SMART" id="SM00380">
    <property type="entry name" value="AP2"/>
    <property type="match status" value="1"/>
</dbReference>
<evidence type="ECO:0000256" key="3">
    <source>
        <dbReference type="ARBA" id="ARBA00023125"/>
    </source>
</evidence>
<dbReference type="InterPro" id="IPR036955">
    <property type="entry name" value="AP2/ERF_dom_sf"/>
</dbReference>
<evidence type="ECO:0000313" key="9">
    <source>
        <dbReference type="Proteomes" id="UP000243459"/>
    </source>
</evidence>
<protein>
    <recommendedName>
        <fullName evidence="7">AP2/ERF domain-containing protein</fullName>
    </recommendedName>
</protein>
<name>A0A5P1FA19_ASPOF</name>
<keyword evidence="4" id="KW-0804">Transcription</keyword>
<dbReference type="InterPro" id="IPR016177">
    <property type="entry name" value="DNA-bd_dom_sf"/>
</dbReference>